<protein>
    <submittedName>
        <fullName evidence="2">Uncharacterized protein</fullName>
    </submittedName>
</protein>
<sequence>MRISVLFLSVIVILICMSIAYMLIRYTKEVLNII</sequence>
<dbReference type="Proteomes" id="UP001348492">
    <property type="component" value="Chromosome"/>
</dbReference>
<keyword evidence="1" id="KW-0812">Transmembrane</keyword>
<accession>A0ABZ2ERM3</accession>
<reference evidence="2 3" key="1">
    <citation type="journal article" date="2023" name="PLoS ONE">
        <title>Genome-based metabolic and phylogenomic analysis of three Terrisporobacter species.</title>
        <authorList>
            <person name="Boer T."/>
            <person name="Bengelsdorf F.R."/>
            <person name="Bomeke M."/>
            <person name="Daniel R."/>
            <person name="Poehlein A."/>
        </authorList>
    </citation>
    <scope>NUCLEOTIDE SEQUENCE [LARGE SCALE GENOMIC DNA]</scope>
    <source>
        <strain evidence="2 3">DSM 1288</strain>
    </source>
</reference>
<gene>
    <name evidence="2" type="ORF">TEGL_09340</name>
</gene>
<feature type="transmembrane region" description="Helical" evidence="1">
    <location>
        <begin position="6"/>
        <end position="24"/>
    </location>
</feature>
<keyword evidence="1" id="KW-1133">Transmembrane helix</keyword>
<dbReference type="EMBL" id="CP117523">
    <property type="protein sequence ID" value="WWD82546.1"/>
    <property type="molecule type" value="Genomic_DNA"/>
</dbReference>
<evidence type="ECO:0000256" key="1">
    <source>
        <dbReference type="SAM" id="Phobius"/>
    </source>
</evidence>
<keyword evidence="1" id="KW-0472">Membrane</keyword>
<organism evidence="2 3">
    <name type="scientific">Terrisporobacter glycolicus ATCC 14880 = DSM 1288</name>
    <dbReference type="NCBI Taxonomy" id="1121315"/>
    <lineage>
        <taxon>Bacteria</taxon>
        <taxon>Bacillati</taxon>
        <taxon>Bacillota</taxon>
        <taxon>Clostridia</taxon>
        <taxon>Peptostreptococcales</taxon>
        <taxon>Peptostreptococcaceae</taxon>
        <taxon>Terrisporobacter</taxon>
    </lineage>
</organism>
<evidence type="ECO:0000313" key="2">
    <source>
        <dbReference type="EMBL" id="WWD82546.1"/>
    </source>
</evidence>
<keyword evidence="3" id="KW-1185">Reference proteome</keyword>
<proteinExistence type="predicted"/>
<name>A0ABZ2ERM3_9FIRM</name>
<evidence type="ECO:0000313" key="3">
    <source>
        <dbReference type="Proteomes" id="UP001348492"/>
    </source>
</evidence>